<dbReference type="InterPro" id="IPR028098">
    <property type="entry name" value="Glyco_trans_4-like_N"/>
</dbReference>
<comment type="caution">
    <text evidence="2">The sequence shown here is derived from an EMBL/GenBank/DDBJ whole genome shotgun (WGS) entry which is preliminary data.</text>
</comment>
<dbReference type="EMBL" id="JBHSMK010000009">
    <property type="protein sequence ID" value="MFC5438089.1"/>
    <property type="molecule type" value="Genomic_DNA"/>
</dbReference>
<keyword evidence="3" id="KW-1185">Reference proteome</keyword>
<dbReference type="PANTHER" id="PTHR45947">
    <property type="entry name" value="SULFOQUINOVOSYL TRANSFERASE SQD2"/>
    <property type="match status" value="1"/>
</dbReference>
<gene>
    <name evidence="2" type="ORF">ACFPME_16130</name>
</gene>
<reference evidence="3" key="1">
    <citation type="journal article" date="2019" name="Int. J. Syst. Evol. Microbiol.">
        <title>The Global Catalogue of Microorganisms (GCM) 10K type strain sequencing project: providing services to taxonomists for standard genome sequencing and annotation.</title>
        <authorList>
            <consortium name="The Broad Institute Genomics Platform"/>
            <consortium name="The Broad Institute Genome Sequencing Center for Infectious Disease"/>
            <person name="Wu L."/>
            <person name="Ma J."/>
        </authorList>
    </citation>
    <scope>NUCLEOTIDE SEQUENCE [LARGE SCALE GENOMIC DNA]</scope>
    <source>
        <strain evidence="3">JCM 17130</strain>
    </source>
</reference>
<evidence type="ECO:0000313" key="3">
    <source>
        <dbReference type="Proteomes" id="UP001596013"/>
    </source>
</evidence>
<dbReference type="RefSeq" id="WP_377306689.1">
    <property type="nucleotide sequence ID" value="NZ_JBHSMK010000009.1"/>
</dbReference>
<feature type="domain" description="Glycosyltransferase subfamily 4-like N-terminal" evidence="1">
    <location>
        <begin position="24"/>
        <end position="168"/>
    </location>
</feature>
<dbReference type="Pfam" id="PF13579">
    <property type="entry name" value="Glyco_trans_4_4"/>
    <property type="match status" value="1"/>
</dbReference>
<dbReference type="Pfam" id="PF13692">
    <property type="entry name" value="Glyco_trans_1_4"/>
    <property type="match status" value="1"/>
</dbReference>
<dbReference type="GO" id="GO:0016757">
    <property type="term" value="F:glycosyltransferase activity"/>
    <property type="evidence" value="ECO:0007669"/>
    <property type="project" value="UniProtKB-KW"/>
</dbReference>
<dbReference type="Proteomes" id="UP001596013">
    <property type="component" value="Unassembled WGS sequence"/>
</dbReference>
<dbReference type="Gene3D" id="3.40.50.2000">
    <property type="entry name" value="Glycogen Phosphorylase B"/>
    <property type="match status" value="2"/>
</dbReference>
<dbReference type="SUPFAM" id="SSF53756">
    <property type="entry name" value="UDP-Glycosyltransferase/glycogen phosphorylase"/>
    <property type="match status" value="1"/>
</dbReference>
<dbReference type="CDD" id="cd03801">
    <property type="entry name" value="GT4_PimA-like"/>
    <property type="match status" value="1"/>
</dbReference>
<organism evidence="2 3">
    <name type="scientific">Rhodanobacter umsongensis</name>
    <dbReference type="NCBI Taxonomy" id="633153"/>
    <lineage>
        <taxon>Bacteria</taxon>
        <taxon>Pseudomonadati</taxon>
        <taxon>Pseudomonadota</taxon>
        <taxon>Gammaproteobacteria</taxon>
        <taxon>Lysobacterales</taxon>
        <taxon>Rhodanobacteraceae</taxon>
        <taxon>Rhodanobacter</taxon>
    </lineage>
</organism>
<keyword evidence="2" id="KW-0808">Transferase</keyword>
<evidence type="ECO:0000313" key="2">
    <source>
        <dbReference type="EMBL" id="MFC5438089.1"/>
    </source>
</evidence>
<sequence>MRLLFVGKRHPQQRDLIERPYGRFHHLPVALAALGHEVHVLLCSHRRLPSAQVRMAGVEWGSLDLRTLGPLSLFRKLEQSASSFQPDWVIGVSDTYYGWLAQKLASSTKARLAIDAYDNYEAYMPWNLPLHALWRRSIRAADLVTAAGPQLAQKLQSQRPTGHPVEVLAMAADPEFLPLDKITCRKTLGLPIDGALIGYIGSWSQSRGTEVLLEAFRQARLAKPGPRLVLSGSPPEHALKEPGVIGTGYVADALLPKLINALDISCVITADTSFGRYSYPAKLCEAMACEVPVIATATEPVRWMLSEKREHLVVPDSSEALSKGILEMLAKPSADYGNRLTWQMQGAKLESLLSSLL</sequence>
<evidence type="ECO:0000259" key="1">
    <source>
        <dbReference type="Pfam" id="PF13579"/>
    </source>
</evidence>
<name>A0ABW0JPT0_9GAMM</name>
<accession>A0ABW0JPT0</accession>
<dbReference type="PANTHER" id="PTHR45947:SF3">
    <property type="entry name" value="SULFOQUINOVOSYL TRANSFERASE SQD2"/>
    <property type="match status" value="1"/>
</dbReference>
<protein>
    <submittedName>
        <fullName evidence="2">Glycosyltransferase family 4 protein</fullName>
        <ecNumber evidence="2">2.4.-.-</ecNumber>
    </submittedName>
</protein>
<dbReference type="EC" id="2.4.-.-" evidence="2"/>
<proteinExistence type="predicted"/>
<dbReference type="InterPro" id="IPR050194">
    <property type="entry name" value="Glycosyltransferase_grp1"/>
</dbReference>
<keyword evidence="2" id="KW-0328">Glycosyltransferase</keyword>